<dbReference type="GeneID" id="57578955"/>
<protein>
    <recommendedName>
        <fullName evidence="3">TIGR02569 family protein</fullName>
    </recommendedName>
</protein>
<organism evidence="1">
    <name type="scientific">Rhodococcus hoagii (strain 103S)</name>
    <name type="common">Rhodococcus equi</name>
    <dbReference type="NCBI Taxonomy" id="685727"/>
    <lineage>
        <taxon>Bacteria</taxon>
        <taxon>Bacillati</taxon>
        <taxon>Actinomycetota</taxon>
        <taxon>Actinomycetes</taxon>
        <taxon>Mycobacteriales</taxon>
        <taxon>Nocardiaceae</taxon>
        <taxon>Prescottella</taxon>
    </lineage>
</organism>
<dbReference type="EMBL" id="FN563149">
    <property type="protein sequence ID" value="CBH49294.1"/>
    <property type="molecule type" value="Genomic_DNA"/>
</dbReference>
<proteinExistence type="predicted"/>
<dbReference type="RefSeq" id="WP_005518784.1">
    <property type="nucleotide sequence ID" value="NC_014659.1"/>
</dbReference>
<dbReference type="AlphaFoldDB" id="A0A3S5Y9W6"/>
<dbReference type="InterPro" id="IPR013402">
    <property type="entry name" value="CHP02569"/>
</dbReference>
<dbReference type="NCBIfam" id="TIGR02569">
    <property type="entry name" value="TIGR02569_actnb"/>
    <property type="match status" value="1"/>
</dbReference>
<reference evidence="1" key="1">
    <citation type="journal article" date="2010" name="PLoS Genet.">
        <title>The genome of a pathogenic rhodococcus: cooptive virulence underpinned by key gene acquisitions.</title>
        <authorList>
            <person name="Letek M."/>
            <person name="Gonzalez P."/>
            <person name="Macarthur I."/>
            <person name="Rodriguez H."/>
            <person name="Freeman T.C."/>
            <person name="Valero-Rello A."/>
            <person name="Blanco M."/>
            <person name="Buckley T."/>
            <person name="Cherevach I."/>
            <person name="Fahey R."/>
            <person name="Hapeshi A."/>
            <person name="Holdstock J."/>
            <person name="Leadon D."/>
            <person name="Navas J."/>
            <person name="Ocampo A."/>
            <person name="Quail M.A."/>
            <person name="Sanders M."/>
            <person name="Scortti M.M."/>
            <person name="Prescott J.F."/>
            <person name="Fogarty U."/>
            <person name="Meijer W.G."/>
            <person name="Parkhill J."/>
            <person name="Bentley S.D."/>
            <person name="Vazquez-Boland J.A."/>
        </authorList>
    </citation>
    <scope>NUCLEOTIDE SEQUENCE [LARGE SCALE GENOMIC DNA]</scope>
    <source>
        <strain evidence="1 2">103S</strain>
    </source>
</reference>
<accession>A0A3S5Y9W6</accession>
<evidence type="ECO:0000313" key="1">
    <source>
        <dbReference type="EMBL" id="CBH49294.1"/>
    </source>
</evidence>
<name>A0A3S5Y9W6_RHOH1</name>
<evidence type="ECO:0000313" key="2">
    <source>
        <dbReference type="Proteomes" id="UP000006892"/>
    </source>
</evidence>
<dbReference type="KEGG" id="req:REQ_32970"/>
<sequence>MSSTQPPQHVCSTFGLREVEPVALGADWDGGWRCGDVVLSAVADHARAAWSAKVRETLAVDAVRLARPVRATDGRYVVSGWRADTFLTGSSEPRHDEVVSLSLRLHAATAQLERPRFLAQPPVAPWADVDVFVAADRAAWETVPLRTARAAGALEDLTPDAKRSVDVIGQLATLRKPVRSPDQLVHGDLFGTVLFDGSAAPGVTDITPYWRPAAWAAGVVVVDALSWGGADEGLIGRWEDLPEWPQMLLRALLFRLSVHALHPRSTPDALPGLLRTADLVRLIL</sequence>
<dbReference type="Proteomes" id="UP001154400">
    <property type="component" value="Chromosome"/>
</dbReference>
<gene>
    <name evidence="1" type="ordered locus">REQ_32970</name>
</gene>
<evidence type="ECO:0008006" key="3">
    <source>
        <dbReference type="Google" id="ProtNLM"/>
    </source>
</evidence>